<comment type="caution">
    <text evidence="2">The sequence shown here is derived from an EMBL/GenBank/DDBJ whole genome shotgun (WGS) entry which is preliminary data.</text>
</comment>
<evidence type="ECO:0000256" key="1">
    <source>
        <dbReference type="SAM" id="MobiDB-lite"/>
    </source>
</evidence>
<feature type="compositionally biased region" description="Basic residues" evidence="1">
    <location>
        <begin position="515"/>
        <end position="527"/>
    </location>
</feature>
<feature type="non-terminal residue" evidence="2">
    <location>
        <position position="1"/>
    </location>
</feature>
<reference evidence="2 3" key="1">
    <citation type="submission" date="2012-11" db="EMBL/GenBank/DDBJ databases">
        <authorList>
            <person name="Huguet-Tapia J.C."/>
            <person name="Durkin A.S."/>
            <person name="Pettis G.S."/>
            <person name="Badger J.H."/>
        </authorList>
    </citation>
    <scope>NUCLEOTIDE SEQUENCE [LARGE SCALE GENOMIC DNA]</scope>
    <source>
        <strain evidence="2 3">91-03</strain>
    </source>
</reference>
<proteinExistence type="predicted"/>
<protein>
    <submittedName>
        <fullName evidence="2">Uncharacterized protein</fullName>
    </submittedName>
</protein>
<feature type="compositionally biased region" description="Basic residues" evidence="1">
    <location>
        <begin position="82"/>
        <end position="96"/>
    </location>
</feature>
<feature type="compositionally biased region" description="Basic residues" evidence="1">
    <location>
        <begin position="136"/>
        <end position="145"/>
    </location>
</feature>
<name>L1KZ53_9ACTN</name>
<feature type="compositionally biased region" description="Pro residues" evidence="1">
    <location>
        <begin position="1"/>
        <end position="10"/>
    </location>
</feature>
<feature type="region of interest" description="Disordered" evidence="1">
    <location>
        <begin position="1"/>
        <end position="527"/>
    </location>
</feature>
<feature type="compositionally biased region" description="Basic residues" evidence="1">
    <location>
        <begin position="155"/>
        <end position="164"/>
    </location>
</feature>
<feature type="compositionally biased region" description="Basic residues" evidence="1">
    <location>
        <begin position="425"/>
        <end position="435"/>
    </location>
</feature>
<gene>
    <name evidence="2" type="ORF">STRIP9103_08827</name>
</gene>
<feature type="compositionally biased region" description="Low complexity" evidence="1">
    <location>
        <begin position="438"/>
        <end position="456"/>
    </location>
</feature>
<accession>L1KZ53</accession>
<sequence length="527" mass="57899">GPPREPPAHPAPHRTARHLRHPSGPGRARLVRAGGPGHRPDPRRHPGRRRGPAHQGGAAGTARAAAAERRTGRRPLDTAPGLHRRSAGRRLRRPGRLRPGQGRPARTRRRDHRLRQVRTAADLRGRARRGQPAGRTHLRPRRLQGRQRLQGLRRPPAHPRHGHRPGQPSRPARADLAVGRTDPPRAHPGRGRRQGPARVPGHAPPEPRHAARAPAGHRHRRVRHPLPGDPGLHPRPGEHRPARSFPGHPSDPGHPAPRRSGQLRHPGQHQPADRAARHGLLREPGRHRHQGRRQHLPGHPRPCPGPPRPRHGRPLPDRLRRHPPARRAAVRRGDGPPGTAVGRGGPDLGDRAPLAAPGPRRRPARHRRGRTGRGDGGGDDGRGGPHRPQRPGGGAVRGRAAHRVRPTAQPLAARARPERPDRRPAPARRARRRPPRPGLLGPVRPARGPGTTAGPPRLRRVRTPVRHRHPALRPLPGAAHHGRSPGPGPLQRRRPPLRHRLRRRRAHGAGCAPALRRRGAPRGRRAP</sequence>
<dbReference type="Proteomes" id="UP000010411">
    <property type="component" value="Unassembled WGS sequence"/>
</dbReference>
<feature type="compositionally biased region" description="Basic residues" evidence="1">
    <location>
        <begin position="285"/>
        <end position="298"/>
    </location>
</feature>
<feature type="compositionally biased region" description="Basic residues" evidence="1">
    <location>
        <begin position="308"/>
        <end position="330"/>
    </location>
</feature>
<feature type="compositionally biased region" description="Basic residues" evidence="1">
    <location>
        <begin position="359"/>
        <end position="371"/>
    </location>
</feature>
<keyword evidence="3" id="KW-1185">Reference proteome</keyword>
<feature type="compositionally biased region" description="Basic residues" evidence="1">
    <location>
        <begin position="11"/>
        <end position="21"/>
    </location>
</feature>
<dbReference type="AlphaFoldDB" id="L1KZ53"/>
<organism evidence="2 3">
    <name type="scientific">Streptomyces ipomoeae 91-03</name>
    <dbReference type="NCBI Taxonomy" id="698759"/>
    <lineage>
        <taxon>Bacteria</taxon>
        <taxon>Bacillati</taxon>
        <taxon>Actinomycetota</taxon>
        <taxon>Actinomycetes</taxon>
        <taxon>Kitasatosporales</taxon>
        <taxon>Streptomycetaceae</taxon>
        <taxon>Streptomyces</taxon>
    </lineage>
</organism>
<feature type="compositionally biased region" description="Basic residues" evidence="1">
    <location>
        <begin position="457"/>
        <end position="471"/>
    </location>
</feature>
<feature type="compositionally biased region" description="Basic and acidic residues" evidence="1">
    <location>
        <begin position="66"/>
        <end position="76"/>
    </location>
</feature>
<feature type="compositionally biased region" description="Basic residues" evidence="1">
    <location>
        <begin position="491"/>
        <end position="507"/>
    </location>
</feature>
<evidence type="ECO:0000313" key="3">
    <source>
        <dbReference type="Proteomes" id="UP000010411"/>
    </source>
</evidence>
<dbReference type="EMBL" id="AEJC01000264">
    <property type="protein sequence ID" value="EKX65804.1"/>
    <property type="molecule type" value="Genomic_DNA"/>
</dbReference>
<feature type="compositionally biased region" description="Basic residues" evidence="1">
    <location>
        <begin position="105"/>
        <end position="116"/>
    </location>
</feature>
<feature type="compositionally biased region" description="Basic and acidic residues" evidence="1">
    <location>
        <begin position="271"/>
        <end position="284"/>
    </location>
</feature>
<evidence type="ECO:0000313" key="2">
    <source>
        <dbReference type="EMBL" id="EKX65804.1"/>
    </source>
</evidence>
<feature type="compositionally biased region" description="Basic residues" evidence="1">
    <location>
        <begin position="215"/>
        <end position="224"/>
    </location>
</feature>
<feature type="compositionally biased region" description="Basic and acidic residues" evidence="1">
    <location>
        <begin position="415"/>
        <end position="424"/>
    </location>
</feature>
<feature type="compositionally biased region" description="Low complexity" evidence="1">
    <location>
        <begin position="53"/>
        <end position="65"/>
    </location>
</feature>